<dbReference type="GO" id="GO:0005634">
    <property type="term" value="C:nucleus"/>
    <property type="evidence" value="ECO:0007669"/>
    <property type="project" value="TreeGrafter"/>
</dbReference>
<evidence type="ECO:0000256" key="3">
    <source>
        <dbReference type="RuleBase" id="RU367040"/>
    </source>
</evidence>
<keyword evidence="6" id="KW-1185">Reference proteome</keyword>
<proteinExistence type="inferred from homology"/>
<dbReference type="PANTHER" id="PTHR19960">
    <property type="entry name" value="TEKTIN"/>
    <property type="match status" value="1"/>
</dbReference>
<evidence type="ECO:0000256" key="1">
    <source>
        <dbReference type="ARBA" id="ARBA00007209"/>
    </source>
</evidence>
<evidence type="ECO:0000313" key="6">
    <source>
        <dbReference type="Proteomes" id="UP000316759"/>
    </source>
</evidence>
<keyword evidence="3" id="KW-0966">Cell projection</keyword>
<comment type="subcellular location">
    <subcellularLocation>
        <location evidence="3">Cytoplasm</location>
        <location evidence="3">Cytoskeleton</location>
        <location evidence="3">Cilium axoneme</location>
    </subcellularLocation>
</comment>
<comment type="similarity">
    <text evidence="1 3">Belongs to the tektin family.</text>
</comment>
<keyword evidence="3" id="KW-0282">Flagellum</keyword>
<dbReference type="Pfam" id="PF03148">
    <property type="entry name" value="Tektin"/>
    <property type="match status" value="1"/>
</dbReference>
<dbReference type="STRING" id="46835.A0A504YLR1"/>
<dbReference type="GO" id="GO:0060271">
    <property type="term" value="P:cilium assembly"/>
    <property type="evidence" value="ECO:0007669"/>
    <property type="project" value="UniProtKB-UniRule"/>
</dbReference>
<keyword evidence="4" id="KW-0175">Coiled coil</keyword>
<dbReference type="InterPro" id="IPR000435">
    <property type="entry name" value="Tektins"/>
</dbReference>
<gene>
    <name evidence="5" type="ORF">FGIG_02118</name>
</gene>
<dbReference type="GO" id="GO:0005930">
    <property type="term" value="C:axoneme"/>
    <property type="evidence" value="ECO:0007669"/>
    <property type="project" value="UniProtKB-SubCell"/>
</dbReference>
<evidence type="ECO:0000256" key="2">
    <source>
        <dbReference type="ARBA" id="ARBA00022490"/>
    </source>
</evidence>
<protein>
    <recommendedName>
        <fullName evidence="3">Tektin</fullName>
    </recommendedName>
</protein>
<dbReference type="InterPro" id="IPR048256">
    <property type="entry name" value="Tektin-like"/>
</dbReference>
<reference evidence="5 6" key="1">
    <citation type="submission" date="2019-04" db="EMBL/GenBank/DDBJ databases">
        <title>Annotation for the trematode Fasciola gigantica.</title>
        <authorList>
            <person name="Choi Y.-J."/>
        </authorList>
    </citation>
    <scope>NUCLEOTIDE SEQUENCE [LARGE SCALE GENOMIC DNA]</scope>
    <source>
        <strain evidence="5">Uganda_cow_1</strain>
    </source>
</reference>
<dbReference type="PANTHER" id="PTHR19960:SF7">
    <property type="entry name" value="TEKTIN"/>
    <property type="match status" value="1"/>
</dbReference>
<evidence type="ECO:0000313" key="5">
    <source>
        <dbReference type="EMBL" id="TPP61296.1"/>
    </source>
</evidence>
<dbReference type="OrthoDB" id="440745at2759"/>
<dbReference type="GO" id="GO:0060294">
    <property type="term" value="P:cilium movement involved in cell motility"/>
    <property type="evidence" value="ECO:0007669"/>
    <property type="project" value="UniProtKB-UniRule"/>
</dbReference>
<dbReference type="PRINTS" id="PR00511">
    <property type="entry name" value="TEKTIN"/>
</dbReference>
<evidence type="ECO:0000256" key="4">
    <source>
        <dbReference type="SAM" id="Coils"/>
    </source>
</evidence>
<organism evidence="5 6">
    <name type="scientific">Fasciola gigantica</name>
    <name type="common">Giant liver fluke</name>
    <dbReference type="NCBI Taxonomy" id="46835"/>
    <lineage>
        <taxon>Eukaryota</taxon>
        <taxon>Metazoa</taxon>
        <taxon>Spiralia</taxon>
        <taxon>Lophotrochozoa</taxon>
        <taxon>Platyhelminthes</taxon>
        <taxon>Trematoda</taxon>
        <taxon>Digenea</taxon>
        <taxon>Plagiorchiida</taxon>
        <taxon>Echinostomata</taxon>
        <taxon>Echinostomatoidea</taxon>
        <taxon>Fasciolidae</taxon>
        <taxon>Fasciola</taxon>
    </lineage>
</organism>
<dbReference type="AlphaFoldDB" id="A0A504YLR1"/>
<comment type="caution">
    <text evidence="5">The sequence shown here is derived from an EMBL/GenBank/DDBJ whole genome shotgun (WGS) entry which is preliminary data.</text>
</comment>
<dbReference type="EMBL" id="SUNJ01008366">
    <property type="protein sequence ID" value="TPP61296.1"/>
    <property type="molecule type" value="Genomic_DNA"/>
</dbReference>
<accession>A0A504YLR1</accession>
<dbReference type="Proteomes" id="UP000316759">
    <property type="component" value="Unassembled WGS sequence"/>
</dbReference>
<keyword evidence="3" id="KW-0969">Cilium</keyword>
<keyword evidence="2" id="KW-0963">Cytoplasm</keyword>
<sequence>MATITKPEFKRSYPTWFTQIHTESRAATDARNDSARLRDRSTAIRIETDSKTKSDQYDTNNRFSDRIWTVRQWRDQLMAQAKRLREKMTDLSDAKRITENYMVKIADALQVNTEALTFVDRRKQTEYVSDPVEAELKEEQTLLKEIQKDLQSQILESFEALNQMGKTESEICESIKNKDETVRIDIDQYNLTERSAYVTFKPFATRKPDPQVDSQTWEDSDRSISDRVKAEITRGGDLVHQLHLGLHQAANRMGAKADRVSDALRVRLHDTERAIRELQFQQKATEEERRKMLKETKFLEEAKRAKQASLKLAQTRLDARQYRPPPENSEDAVQVGLFEELSGLTDSIDALDEQTEKSRAMLTRLEKQLSALCQDLQMKLDTLSIFREVVNIRRRLERPVQTRFPPCPLIPNGVVRNPVVF</sequence>
<feature type="coiled-coil region" evidence="4">
    <location>
        <begin position="268"/>
        <end position="295"/>
    </location>
</feature>
<dbReference type="GO" id="GO:0015630">
    <property type="term" value="C:microtubule cytoskeleton"/>
    <property type="evidence" value="ECO:0007669"/>
    <property type="project" value="UniProtKB-UniRule"/>
</dbReference>
<name>A0A504YLR1_FASGI</name>